<dbReference type="EMBL" id="FYDG01000001">
    <property type="protein sequence ID" value="SNB60416.1"/>
    <property type="molecule type" value="Genomic_DNA"/>
</dbReference>
<dbReference type="InterPro" id="IPR038330">
    <property type="entry name" value="TspO/MBR-related_sf"/>
</dbReference>
<dbReference type="PIRSF" id="PIRSF005859">
    <property type="entry name" value="PBR"/>
    <property type="match status" value="1"/>
</dbReference>
<dbReference type="AlphaFoldDB" id="A0A212QM81"/>
<dbReference type="InterPro" id="IPR004307">
    <property type="entry name" value="TspO_MBR"/>
</dbReference>
<dbReference type="GO" id="GO:0016020">
    <property type="term" value="C:membrane"/>
    <property type="evidence" value="ECO:0007669"/>
    <property type="project" value="UniProtKB-SubCell"/>
</dbReference>
<dbReference type="Gene3D" id="1.20.1260.100">
    <property type="entry name" value="TspO/MBR protein"/>
    <property type="match status" value="1"/>
</dbReference>
<feature type="transmembrane region" description="Helical" evidence="6">
    <location>
        <begin position="119"/>
        <end position="140"/>
    </location>
</feature>
<accession>A0A212QM81</accession>
<evidence type="ECO:0000256" key="6">
    <source>
        <dbReference type="SAM" id="Phobius"/>
    </source>
</evidence>
<dbReference type="PANTHER" id="PTHR10057:SF0">
    <property type="entry name" value="TRANSLOCATOR PROTEIN"/>
    <property type="match status" value="1"/>
</dbReference>
<keyword evidence="3 6" id="KW-0812">Transmembrane</keyword>
<feature type="transmembrane region" description="Helical" evidence="6">
    <location>
        <begin position="61"/>
        <end position="83"/>
    </location>
</feature>
<proteinExistence type="inferred from homology"/>
<comment type="subcellular location">
    <subcellularLocation>
        <location evidence="1">Membrane</location>
        <topology evidence="1">Multi-pass membrane protein</topology>
    </subcellularLocation>
</comment>
<keyword evidence="4 6" id="KW-1133">Transmembrane helix</keyword>
<keyword evidence="8" id="KW-1185">Reference proteome</keyword>
<organism evidence="7 8">
    <name type="scientific">Rhodoblastus acidophilus</name>
    <name type="common">Rhodopseudomonas acidophila</name>
    <dbReference type="NCBI Taxonomy" id="1074"/>
    <lineage>
        <taxon>Bacteria</taxon>
        <taxon>Pseudomonadati</taxon>
        <taxon>Pseudomonadota</taxon>
        <taxon>Alphaproteobacteria</taxon>
        <taxon>Hyphomicrobiales</taxon>
        <taxon>Rhodoblastaceae</taxon>
        <taxon>Rhodoblastus</taxon>
    </lineage>
</organism>
<feature type="transmembrane region" description="Helical" evidence="6">
    <location>
        <begin position="147"/>
        <end position="168"/>
    </location>
</feature>
<evidence type="ECO:0000256" key="1">
    <source>
        <dbReference type="ARBA" id="ARBA00004141"/>
    </source>
</evidence>
<gene>
    <name evidence="7" type="ORF">SAMN06265338_101805</name>
</gene>
<dbReference type="PANTHER" id="PTHR10057">
    <property type="entry name" value="PERIPHERAL-TYPE BENZODIAZEPINE RECEPTOR"/>
    <property type="match status" value="1"/>
</dbReference>
<reference evidence="8" key="1">
    <citation type="submission" date="2017-06" db="EMBL/GenBank/DDBJ databases">
        <authorList>
            <person name="Varghese N."/>
            <person name="Submissions S."/>
        </authorList>
    </citation>
    <scope>NUCLEOTIDE SEQUENCE [LARGE SCALE GENOMIC DNA]</scope>
    <source>
        <strain evidence="8">DSM 137</strain>
    </source>
</reference>
<evidence type="ECO:0000256" key="4">
    <source>
        <dbReference type="ARBA" id="ARBA00022989"/>
    </source>
</evidence>
<evidence type="ECO:0000313" key="7">
    <source>
        <dbReference type="EMBL" id="SNB60416.1"/>
    </source>
</evidence>
<evidence type="ECO:0000313" key="8">
    <source>
        <dbReference type="Proteomes" id="UP000198418"/>
    </source>
</evidence>
<dbReference type="Pfam" id="PF03073">
    <property type="entry name" value="TspO_MBR"/>
    <property type="match status" value="1"/>
</dbReference>
<dbReference type="CDD" id="cd15904">
    <property type="entry name" value="TSPO_MBR"/>
    <property type="match status" value="1"/>
</dbReference>
<keyword evidence="5 6" id="KW-0472">Membrane</keyword>
<dbReference type="RefSeq" id="WP_244593309.1">
    <property type="nucleotide sequence ID" value="NZ_FYDG01000001.1"/>
</dbReference>
<dbReference type="GO" id="GO:0033013">
    <property type="term" value="P:tetrapyrrole metabolic process"/>
    <property type="evidence" value="ECO:0007669"/>
    <property type="project" value="UniProtKB-ARBA"/>
</dbReference>
<evidence type="ECO:0000256" key="5">
    <source>
        <dbReference type="ARBA" id="ARBA00023136"/>
    </source>
</evidence>
<sequence length="171" mass="18819">MSEIPMSEARALPQPAMKPGRAGVIAAGLVFLDSVLGQLATLPNLAPWYETLHKPGFNPPNAVFGPVWTVLYCLMALAFWRILIAPRQPGHRLAIGLFLGQLLFTVLWSFAFFAGQSPLLGLVVVIPQWLLVIATGAAFWRFDRMAGLCFVPLALWVGFAGVLNFVIWRMN</sequence>
<comment type="similarity">
    <text evidence="2">Belongs to the TspO/BZRP family.</text>
</comment>
<protein>
    <submittedName>
        <fullName evidence="7">TspO and MBR related proteins</fullName>
    </submittedName>
</protein>
<evidence type="ECO:0000256" key="3">
    <source>
        <dbReference type="ARBA" id="ARBA00022692"/>
    </source>
</evidence>
<dbReference type="FunFam" id="1.20.1260.100:FF:000001">
    <property type="entry name" value="translocator protein 2"/>
    <property type="match status" value="1"/>
</dbReference>
<dbReference type="Proteomes" id="UP000198418">
    <property type="component" value="Unassembled WGS sequence"/>
</dbReference>
<name>A0A212QM81_RHOAC</name>
<evidence type="ECO:0000256" key="2">
    <source>
        <dbReference type="ARBA" id="ARBA00007524"/>
    </source>
</evidence>
<feature type="transmembrane region" description="Helical" evidence="6">
    <location>
        <begin position="95"/>
        <end position="113"/>
    </location>
</feature>